<evidence type="ECO:0000259" key="4">
    <source>
        <dbReference type="Pfam" id="PF13963"/>
    </source>
</evidence>
<gene>
    <name evidence="5" type="ORF">SSX86_012264</name>
</gene>
<comment type="caution">
    <text evidence="5">The sequence shown here is derived from an EMBL/GenBank/DDBJ whole genome shotgun (WGS) entry which is preliminary data.</text>
</comment>
<organism evidence="5 6">
    <name type="scientific">Deinandra increscens subsp. villosa</name>
    <dbReference type="NCBI Taxonomy" id="3103831"/>
    <lineage>
        <taxon>Eukaryota</taxon>
        <taxon>Viridiplantae</taxon>
        <taxon>Streptophyta</taxon>
        <taxon>Embryophyta</taxon>
        <taxon>Tracheophyta</taxon>
        <taxon>Spermatophyta</taxon>
        <taxon>Magnoliopsida</taxon>
        <taxon>eudicotyledons</taxon>
        <taxon>Gunneridae</taxon>
        <taxon>Pentapetalae</taxon>
        <taxon>asterids</taxon>
        <taxon>campanulids</taxon>
        <taxon>Asterales</taxon>
        <taxon>Asteraceae</taxon>
        <taxon>Asteroideae</taxon>
        <taxon>Heliantheae alliance</taxon>
        <taxon>Madieae</taxon>
        <taxon>Madiinae</taxon>
        <taxon>Deinandra</taxon>
    </lineage>
</organism>
<protein>
    <recommendedName>
        <fullName evidence="7">Transposase</fullName>
    </recommendedName>
</protein>
<evidence type="ECO:0000259" key="3">
    <source>
        <dbReference type="Pfam" id="PF13960"/>
    </source>
</evidence>
<keyword evidence="6" id="KW-1185">Reference proteome</keyword>
<evidence type="ECO:0000313" key="5">
    <source>
        <dbReference type="EMBL" id="KAK9068153.1"/>
    </source>
</evidence>
<dbReference type="Proteomes" id="UP001408789">
    <property type="component" value="Unassembled WGS sequence"/>
</dbReference>
<dbReference type="PANTHER" id="PTHR48258:SF4">
    <property type="entry name" value="DUF4216 DOMAIN-CONTAINING PROTEIN"/>
    <property type="match status" value="1"/>
</dbReference>
<dbReference type="Pfam" id="PF13963">
    <property type="entry name" value="Transpos_assoc"/>
    <property type="match status" value="1"/>
</dbReference>
<proteinExistence type="predicted"/>
<name>A0AAP0DBJ7_9ASTR</name>
<feature type="domain" description="DUF4216" evidence="2">
    <location>
        <begin position="990"/>
        <end position="1064"/>
    </location>
</feature>
<evidence type="ECO:0000256" key="1">
    <source>
        <dbReference type="SAM" id="MobiDB-lite"/>
    </source>
</evidence>
<dbReference type="AlphaFoldDB" id="A0AAP0DBJ7"/>
<dbReference type="InterPro" id="IPR004242">
    <property type="entry name" value="Transposase_21"/>
</dbReference>
<feature type="compositionally biased region" description="Polar residues" evidence="1">
    <location>
        <begin position="831"/>
        <end position="840"/>
    </location>
</feature>
<evidence type="ECO:0008006" key="7">
    <source>
        <dbReference type="Google" id="ProtNLM"/>
    </source>
</evidence>
<evidence type="ECO:0000259" key="2">
    <source>
        <dbReference type="Pfam" id="PF13952"/>
    </source>
</evidence>
<sequence length="1163" mass="135164">MSSNREWMYTMRTNGDGTLNLQFQQVVFYFLDFAYKNATNIETQTINGFQKLLIRCPCSKCKNRYYNTREEVDSHLMARGFMKDYQLWYAHGESYCDEAIDVGQCSNTMPTHHVGQDEDADEDLGEYTEYDQMVLDGMHQTHDPYYQQGPQDPNQRAEAFYNMLNQANEPLWEGAKNASILSITTRLLNWKSECNVSDSTFDKLLPIIKEILPDGDKLPRNFYETKKMLKSLELPSQRIHACQNHCMLFYGQYADLERCRVCKEDRYKEKGKKVPRFVMTYMPIGPRLQRLFYSKKTAQHLTWHGNRKPSEKLSHPSEGRAWHHFNTVFPDFAKETRNVRLGLCTDGFSPNNSNANPYSCWPVFVTVYNLPPWLALKEQYVQIPLIIPGPKNPGQNLDVFLQPLVNELKLLFNHGIETYDAHQRSNFYLRAVLLWTVSDFPAYAMLSGWSTHGKLACPYCSNESGSFQLHFGGKASWFDCHRQHLPAKHCFLKDKINFRKNKTVSAVRHIPEPTGDEIWQIVKDLLVVYNGEPHGSAKYRKPPGFGITHNWVKKSIFWELPYWGKLLIRHNLDVMHVEKNVFDNLFHTIMGTHKKTKDNMKARQDIEQICDRPLLNPIYDNNGKMRVLRGDYTLKKDDLRKVCAWMKKLKFPDGYASNIGSLVKIKDNTFHSFKSHDCHVFMQRLLPLAIRGFVSKETYEAVTELCMFFRVLCSKTLHVDDLVNMKSTIVVTICKLEKIFPPGFFNSMEHLVIHLADEALLGGPVQYRWMYQYERKLGLIKRRIRNKSRVEGSIAREHLVNEIATYCSLYFDSTIETRHNREPRNFAPHHPSTSSRESQLSVFVVPSRRLHQKSGKRRHMSFEELKKAHTYVLLNCVEVYPYIDEFDGVAPEVYPDESIEFLRENHFAEWFEKRVMIGLIDGSTRHLEILARKPSIFAKSHNGYFVNGYKFHTQKYGKGLVTSNCGVCVRGETYNAEESDYYGLLDEVLELQYDCNGPHTVVLFKCTWFDNKNGVVVHKNKLVDVKPKSRLQSDDPFILASQAEQVFYTSYPAMTSDTKDIWAVVKTKARHIYEFTAHETEASNDGNTEAHAFFQINERYELPDEVARSERVDLVTDTNTTMQLTDEEKSIEDDDDDDDDDDYDDDDVINVVDDDDDDDDDDC</sequence>
<dbReference type="Pfam" id="PF13960">
    <property type="entry name" value="DUF4218"/>
    <property type="match status" value="1"/>
</dbReference>
<reference evidence="5 6" key="1">
    <citation type="submission" date="2024-04" db="EMBL/GenBank/DDBJ databases">
        <title>The reference genome of an endangered Asteraceae, Deinandra increscens subsp. villosa, native to the Central Coast of California.</title>
        <authorList>
            <person name="Guilliams M."/>
            <person name="Hasenstab-Lehman K."/>
            <person name="Meyer R."/>
            <person name="Mcevoy S."/>
        </authorList>
    </citation>
    <scope>NUCLEOTIDE SEQUENCE [LARGE SCALE GENOMIC DNA]</scope>
    <source>
        <tissue evidence="5">Leaf</tissue>
    </source>
</reference>
<feature type="domain" description="DUF4218" evidence="3">
    <location>
        <begin position="712"/>
        <end position="825"/>
    </location>
</feature>
<dbReference type="InterPro" id="IPR029480">
    <property type="entry name" value="Transpos_assoc"/>
</dbReference>
<accession>A0AAP0DBJ7</accession>
<feature type="region of interest" description="Disordered" evidence="1">
    <location>
        <begin position="821"/>
        <end position="840"/>
    </location>
</feature>
<feature type="domain" description="Transposase-associated" evidence="4">
    <location>
        <begin position="5"/>
        <end position="93"/>
    </location>
</feature>
<dbReference type="EMBL" id="JBCNJP010000014">
    <property type="protein sequence ID" value="KAK9068153.1"/>
    <property type="molecule type" value="Genomic_DNA"/>
</dbReference>
<feature type="region of interest" description="Disordered" evidence="1">
    <location>
        <begin position="1112"/>
        <end position="1163"/>
    </location>
</feature>
<dbReference type="InterPro" id="IPR025452">
    <property type="entry name" value="DUF4218"/>
</dbReference>
<dbReference type="PANTHER" id="PTHR48258">
    <property type="entry name" value="DUF4218 DOMAIN-CONTAINING PROTEIN-RELATED"/>
    <property type="match status" value="1"/>
</dbReference>
<dbReference type="InterPro" id="IPR025312">
    <property type="entry name" value="DUF4216"/>
</dbReference>
<evidence type="ECO:0000313" key="6">
    <source>
        <dbReference type="Proteomes" id="UP001408789"/>
    </source>
</evidence>
<feature type="compositionally biased region" description="Acidic residues" evidence="1">
    <location>
        <begin position="1129"/>
        <end position="1163"/>
    </location>
</feature>
<dbReference type="Pfam" id="PF02992">
    <property type="entry name" value="Transposase_21"/>
    <property type="match status" value="1"/>
</dbReference>
<dbReference type="Pfam" id="PF13952">
    <property type="entry name" value="DUF4216"/>
    <property type="match status" value="1"/>
</dbReference>